<dbReference type="EMBL" id="JBBWWQ010000003">
    <property type="protein sequence ID" value="KAK8952384.1"/>
    <property type="molecule type" value="Genomic_DNA"/>
</dbReference>
<dbReference type="AlphaFoldDB" id="A0AAP0BYN7"/>
<proteinExistence type="predicted"/>
<dbReference type="Proteomes" id="UP001418222">
    <property type="component" value="Unassembled WGS sequence"/>
</dbReference>
<sequence>MVPEHLAPNTLATIYNFISYLRSEMITFSLNVFKKIFSVRSITPSGGCPYKGIIYFYCRGMKFMGLPNKIHNWTTRYLIFEGDLGFEHTHPQERADSIFKSVKLDAVEAAIIEFLAG</sequence>
<reference evidence="1 2" key="1">
    <citation type="journal article" date="2022" name="Nat. Plants">
        <title>Genomes of leafy and leafless Platanthera orchids illuminate the evolution of mycoheterotrophy.</title>
        <authorList>
            <person name="Li M.H."/>
            <person name="Liu K.W."/>
            <person name="Li Z."/>
            <person name="Lu H.C."/>
            <person name="Ye Q.L."/>
            <person name="Zhang D."/>
            <person name="Wang J.Y."/>
            <person name="Li Y.F."/>
            <person name="Zhong Z.M."/>
            <person name="Liu X."/>
            <person name="Yu X."/>
            <person name="Liu D.K."/>
            <person name="Tu X.D."/>
            <person name="Liu B."/>
            <person name="Hao Y."/>
            <person name="Liao X.Y."/>
            <person name="Jiang Y.T."/>
            <person name="Sun W.H."/>
            <person name="Chen J."/>
            <person name="Chen Y.Q."/>
            <person name="Ai Y."/>
            <person name="Zhai J.W."/>
            <person name="Wu S.S."/>
            <person name="Zhou Z."/>
            <person name="Hsiao Y.Y."/>
            <person name="Wu W.L."/>
            <person name="Chen Y.Y."/>
            <person name="Lin Y.F."/>
            <person name="Hsu J.L."/>
            <person name="Li C.Y."/>
            <person name="Wang Z.W."/>
            <person name="Zhao X."/>
            <person name="Zhong W.Y."/>
            <person name="Ma X.K."/>
            <person name="Ma L."/>
            <person name="Huang J."/>
            <person name="Chen G.Z."/>
            <person name="Huang M.Z."/>
            <person name="Huang L."/>
            <person name="Peng D.H."/>
            <person name="Luo Y.B."/>
            <person name="Zou S.Q."/>
            <person name="Chen S.P."/>
            <person name="Lan S."/>
            <person name="Tsai W.C."/>
            <person name="Van de Peer Y."/>
            <person name="Liu Z.J."/>
        </authorList>
    </citation>
    <scope>NUCLEOTIDE SEQUENCE [LARGE SCALE GENOMIC DNA]</scope>
    <source>
        <strain evidence="1">Lor287</strain>
    </source>
</reference>
<organism evidence="1 2">
    <name type="scientific">Platanthera zijinensis</name>
    <dbReference type="NCBI Taxonomy" id="2320716"/>
    <lineage>
        <taxon>Eukaryota</taxon>
        <taxon>Viridiplantae</taxon>
        <taxon>Streptophyta</taxon>
        <taxon>Embryophyta</taxon>
        <taxon>Tracheophyta</taxon>
        <taxon>Spermatophyta</taxon>
        <taxon>Magnoliopsida</taxon>
        <taxon>Liliopsida</taxon>
        <taxon>Asparagales</taxon>
        <taxon>Orchidaceae</taxon>
        <taxon>Orchidoideae</taxon>
        <taxon>Orchideae</taxon>
        <taxon>Orchidinae</taxon>
        <taxon>Platanthera</taxon>
    </lineage>
</organism>
<name>A0AAP0BYN7_9ASPA</name>
<comment type="caution">
    <text evidence="1">The sequence shown here is derived from an EMBL/GenBank/DDBJ whole genome shotgun (WGS) entry which is preliminary data.</text>
</comment>
<gene>
    <name evidence="1" type="ORF">KSP39_PZI004295</name>
</gene>
<protein>
    <submittedName>
        <fullName evidence="1">Uncharacterized protein</fullName>
    </submittedName>
</protein>
<evidence type="ECO:0000313" key="1">
    <source>
        <dbReference type="EMBL" id="KAK8952384.1"/>
    </source>
</evidence>
<accession>A0AAP0BYN7</accession>
<keyword evidence="2" id="KW-1185">Reference proteome</keyword>
<evidence type="ECO:0000313" key="2">
    <source>
        <dbReference type="Proteomes" id="UP001418222"/>
    </source>
</evidence>